<name>A0A1Q9JH31_9FIRM</name>
<evidence type="ECO:0000313" key="2">
    <source>
        <dbReference type="Proteomes" id="UP000187404"/>
    </source>
</evidence>
<organism evidence="1 2">
    <name type="scientific">Hornefia porci</name>
    <dbReference type="NCBI Taxonomy" id="2652292"/>
    <lineage>
        <taxon>Bacteria</taxon>
        <taxon>Bacillati</taxon>
        <taxon>Bacillota</taxon>
        <taxon>Clostridia</taxon>
        <taxon>Peptostreptococcales</taxon>
        <taxon>Anaerovoracaceae</taxon>
        <taxon>Hornefia</taxon>
    </lineage>
</organism>
<dbReference type="EMBL" id="MJIE01000001">
    <property type="protein sequence ID" value="OLR55522.1"/>
    <property type="molecule type" value="Genomic_DNA"/>
</dbReference>
<gene>
    <name evidence="1" type="ORF">BHK98_05235</name>
</gene>
<dbReference type="Gene3D" id="3.60.160.10">
    <property type="entry name" value="Mitochondrial biogenesis AIM24"/>
    <property type="match status" value="1"/>
</dbReference>
<accession>A0A1Q9JH31</accession>
<proteinExistence type="predicted"/>
<dbReference type="RefSeq" id="WP_075712515.1">
    <property type="nucleotide sequence ID" value="NZ_MJIE01000001.1"/>
</dbReference>
<protein>
    <submittedName>
        <fullName evidence="1">TIGR00266 family protein</fullName>
    </submittedName>
</protein>
<dbReference type="PANTHER" id="PTHR43657:SF1">
    <property type="entry name" value="ALTERED INHERITANCE OF MITOCHONDRIA PROTEIN 24, MITOCHONDRIAL"/>
    <property type="match status" value="1"/>
</dbReference>
<dbReference type="OrthoDB" id="9779518at2"/>
<comment type="caution">
    <text evidence="1">The sequence shown here is derived from an EMBL/GenBank/DDBJ whole genome shotgun (WGS) entry which is preliminary data.</text>
</comment>
<dbReference type="InterPro" id="IPR016031">
    <property type="entry name" value="Trp_RNA-bd_attenuator-like_dom"/>
</dbReference>
<sequence>MQYRIEGTPLPVVICNVEPGETLITEKGAMSWMSPNMKMETNAGGFGKALGRMFSGESIFLNRYSAQGGPGEIAFATSFPGSIKAYDIAPGREIVAQKSSFLASEAGVELSVFFQKKIGSGLFGGEGFIMQKLSGHGTAFLEIDGSVVEYELGPGQSIIVDTGYLAAMDATCSMEIVTVPGLKNMVFGGEGVFNTVIHGPGKILLQTMPINSVAGALIPYLPTGN</sequence>
<dbReference type="PANTHER" id="PTHR43657">
    <property type="entry name" value="TRYPTOPHAN RNA-BINDING ATTENUATOR PROTEIN-LIKE PROTEIN"/>
    <property type="match status" value="1"/>
</dbReference>
<keyword evidence="2" id="KW-1185">Reference proteome</keyword>
<dbReference type="InterPro" id="IPR036983">
    <property type="entry name" value="AIM24_sf"/>
</dbReference>
<dbReference type="Proteomes" id="UP000187404">
    <property type="component" value="Unassembled WGS sequence"/>
</dbReference>
<dbReference type="Pfam" id="PF01987">
    <property type="entry name" value="AIM24"/>
    <property type="match status" value="1"/>
</dbReference>
<dbReference type="NCBIfam" id="TIGR00266">
    <property type="entry name" value="TIGR00266 family protein"/>
    <property type="match status" value="1"/>
</dbReference>
<dbReference type="AlphaFoldDB" id="A0A1Q9JH31"/>
<dbReference type="STRING" id="1261640.BHK98_05235"/>
<evidence type="ECO:0000313" key="1">
    <source>
        <dbReference type="EMBL" id="OLR55522.1"/>
    </source>
</evidence>
<dbReference type="InterPro" id="IPR002838">
    <property type="entry name" value="AIM24"/>
</dbReference>
<dbReference type="SUPFAM" id="SSF51219">
    <property type="entry name" value="TRAP-like"/>
    <property type="match status" value="1"/>
</dbReference>
<reference evidence="1 2" key="1">
    <citation type="journal article" date="2016" name="Appl. Environ. Microbiol.">
        <title>Function and Phylogeny of Bacterial Butyryl Coenzyme A:Acetate Transferases and Their Diversity in the Proximal Colon of Swine.</title>
        <authorList>
            <person name="Trachsel J."/>
            <person name="Bayles D.O."/>
            <person name="Looft T."/>
            <person name="Levine U.Y."/>
            <person name="Allen H.K."/>
        </authorList>
    </citation>
    <scope>NUCLEOTIDE SEQUENCE [LARGE SCALE GENOMIC DNA]</scope>
    <source>
        <strain evidence="1 2">68-3-10</strain>
    </source>
</reference>